<sequence length="296" mass="32993">MKFWWADQSKSFDMVFEDGTLWAARSGRRGAQLDYWRNLNSASPGDIVFHYVGPHVRAVSRVATMPRPAYPPRGYDVHPGTKGALVLTEPVCEVQIPRETVLAVLEDGYGPVNADGTLRRGYFFPLVPDQALALMRWAGLENVDEPDPGAEAFDQYLGGASDRLAVTAVRAEQRFLRDQQVRRWGSSCCLCGGSLSEELLVAAHIKPRWACSETERMDTGNVAMLACLFGCDALYELGYIVVDDQGRIGRGRPGSARVESRLQDLVGRRCPAYGEESGRYFAWHRQHHLDNQAEQS</sequence>
<keyword evidence="2" id="KW-1185">Reference proteome</keyword>
<gene>
    <name evidence="1" type="ORF">HGG74_19990</name>
</gene>
<keyword evidence="1" id="KW-0255">Endonuclease</keyword>
<keyword evidence="1" id="KW-0378">Hydrolase</keyword>
<dbReference type="GO" id="GO:0004519">
    <property type="term" value="F:endonuclease activity"/>
    <property type="evidence" value="ECO:0007669"/>
    <property type="project" value="UniProtKB-KW"/>
</dbReference>
<comment type="caution">
    <text evidence="1">The sequence shown here is derived from an EMBL/GenBank/DDBJ whole genome shotgun (WGS) entry which is preliminary data.</text>
</comment>
<dbReference type="Proteomes" id="UP000544090">
    <property type="component" value="Unassembled WGS sequence"/>
</dbReference>
<proteinExistence type="predicted"/>
<evidence type="ECO:0000313" key="2">
    <source>
        <dbReference type="Proteomes" id="UP000544090"/>
    </source>
</evidence>
<accession>A0A7X6K7W3</accession>
<reference evidence="1 2" key="1">
    <citation type="submission" date="2020-04" db="EMBL/GenBank/DDBJ databases">
        <title>Arthrobacter sp. nov.</title>
        <authorList>
            <person name="Liu S."/>
        </authorList>
    </citation>
    <scope>NUCLEOTIDE SEQUENCE [LARGE SCALE GENOMIC DNA]</scope>
    <source>
        <strain evidence="1 2">E918</strain>
    </source>
</reference>
<protein>
    <submittedName>
        <fullName evidence="1">HNH endonuclease</fullName>
    </submittedName>
</protein>
<dbReference type="AlphaFoldDB" id="A0A7X6K7W3"/>
<name>A0A7X6K7W3_9MICC</name>
<keyword evidence="1" id="KW-0540">Nuclease</keyword>
<dbReference type="EMBL" id="JAAZSQ010000034">
    <property type="protein sequence ID" value="NKX56756.1"/>
    <property type="molecule type" value="Genomic_DNA"/>
</dbReference>
<evidence type="ECO:0000313" key="1">
    <source>
        <dbReference type="EMBL" id="NKX56756.1"/>
    </source>
</evidence>
<organism evidence="1 2">
    <name type="scientific">Arthrobacter mobilis</name>
    <dbReference type="NCBI Taxonomy" id="2724944"/>
    <lineage>
        <taxon>Bacteria</taxon>
        <taxon>Bacillati</taxon>
        <taxon>Actinomycetota</taxon>
        <taxon>Actinomycetes</taxon>
        <taxon>Micrococcales</taxon>
        <taxon>Micrococcaceae</taxon>
        <taxon>Arthrobacter</taxon>
    </lineage>
</organism>